<dbReference type="AlphaFoldDB" id="A0A1J3JJW9"/>
<comment type="subunit">
    <text evidence="12">Heterotrimer of RPA1, RPA2 and RPA3 (canonical replication protein A complex).</text>
</comment>
<evidence type="ECO:0000259" key="15">
    <source>
        <dbReference type="Pfam" id="PF04057"/>
    </source>
</evidence>
<dbReference type="FunFam" id="2.40.50.140:FF:000117">
    <property type="entry name" value="Replication protein A subunit"/>
    <property type="match status" value="1"/>
</dbReference>
<comment type="function">
    <text evidence="12">Component of the replication protein A complex (RPA) required for DNA recombination, repair and replication. The activity of RPA is mediated by single-stranded DNA binding and protein interactions. Probably involved in repair of double-strand DNA breaks (DSBs) induced by genotoxic stresses.</text>
</comment>
<evidence type="ECO:0000256" key="4">
    <source>
        <dbReference type="ARBA" id="ARBA00022723"/>
    </source>
</evidence>
<feature type="compositionally biased region" description="Low complexity" evidence="13">
    <location>
        <begin position="218"/>
        <end position="228"/>
    </location>
</feature>
<dbReference type="GO" id="GO:0008270">
    <property type="term" value="F:zinc ion binding"/>
    <property type="evidence" value="ECO:0007669"/>
    <property type="project" value="UniProtKB-KW"/>
</dbReference>
<dbReference type="Pfam" id="PF01336">
    <property type="entry name" value="tRNA_anti-codon"/>
    <property type="match status" value="1"/>
</dbReference>
<keyword evidence="10" id="KW-0234">DNA repair</keyword>
<feature type="region of interest" description="Disordered" evidence="13">
    <location>
        <begin position="112"/>
        <end position="160"/>
    </location>
</feature>
<dbReference type="FunFam" id="2.40.50.140:FF:000041">
    <property type="entry name" value="Replication protein A subunit"/>
    <property type="match status" value="1"/>
</dbReference>
<keyword evidence="6 12" id="KW-0863">Zinc-finger</keyword>
<dbReference type="InterPro" id="IPR031657">
    <property type="entry name" value="REPA_OB_2"/>
</dbReference>
<feature type="domain" description="OB" evidence="14">
    <location>
        <begin position="262"/>
        <end position="347"/>
    </location>
</feature>
<evidence type="ECO:0000256" key="9">
    <source>
        <dbReference type="ARBA" id="ARBA00023172"/>
    </source>
</evidence>
<dbReference type="GO" id="GO:0000724">
    <property type="term" value="P:double-strand break repair via homologous recombination"/>
    <property type="evidence" value="ECO:0007669"/>
    <property type="project" value="TreeGrafter"/>
</dbReference>
<dbReference type="Pfam" id="PF16900">
    <property type="entry name" value="REPA_OB_2"/>
    <property type="match status" value="1"/>
</dbReference>
<proteinExistence type="inferred from homology"/>
<comment type="similarity">
    <text evidence="2 12">Belongs to the replication factor A protein 1 family.</text>
</comment>
<feature type="domain" description="Replication factor A C-terminal" evidence="16">
    <location>
        <begin position="533"/>
        <end position="682"/>
    </location>
</feature>
<evidence type="ECO:0000256" key="7">
    <source>
        <dbReference type="ARBA" id="ARBA00022833"/>
    </source>
</evidence>
<organism evidence="18">
    <name type="scientific">Noccaea caerulescens</name>
    <name type="common">Alpine penny-cress</name>
    <name type="synonym">Thlaspi caerulescens</name>
    <dbReference type="NCBI Taxonomy" id="107243"/>
    <lineage>
        <taxon>Eukaryota</taxon>
        <taxon>Viridiplantae</taxon>
        <taxon>Streptophyta</taxon>
        <taxon>Embryophyta</taxon>
        <taxon>Tracheophyta</taxon>
        <taxon>Spermatophyta</taxon>
        <taxon>Magnoliopsida</taxon>
        <taxon>eudicotyledons</taxon>
        <taxon>Gunneridae</taxon>
        <taxon>Pentapetalae</taxon>
        <taxon>rosids</taxon>
        <taxon>malvids</taxon>
        <taxon>Brassicales</taxon>
        <taxon>Brassicaceae</taxon>
        <taxon>Coluteocarpeae</taxon>
        <taxon>Noccaea</taxon>
    </lineage>
</organism>
<evidence type="ECO:0000259" key="17">
    <source>
        <dbReference type="Pfam" id="PF16900"/>
    </source>
</evidence>
<reference evidence="18" key="1">
    <citation type="submission" date="2016-07" db="EMBL/GenBank/DDBJ databases">
        <title>De novo transcriptome assembly of four accessions of the metal hyperaccumulator plant Noccaea caerulescens.</title>
        <authorList>
            <person name="Blande D."/>
            <person name="Halimaa P."/>
            <person name="Tervahauta A.I."/>
            <person name="Aarts M.G."/>
            <person name="Karenlampi S.O."/>
        </authorList>
    </citation>
    <scope>NUCLEOTIDE SEQUENCE</scope>
</reference>
<dbReference type="PANTHER" id="PTHR23273:SF4">
    <property type="entry name" value="REPLICATION PROTEIN A OB DOMAIN-CONTAINING PROTEIN"/>
    <property type="match status" value="1"/>
</dbReference>
<feature type="compositionally biased region" description="Polar residues" evidence="13">
    <location>
        <begin position="130"/>
        <end position="159"/>
    </location>
</feature>
<dbReference type="GO" id="GO:0003684">
    <property type="term" value="F:damaged DNA binding"/>
    <property type="evidence" value="ECO:0007669"/>
    <property type="project" value="TreeGrafter"/>
</dbReference>
<dbReference type="CDD" id="cd04475">
    <property type="entry name" value="RPA1_DBD_B"/>
    <property type="match status" value="1"/>
</dbReference>
<dbReference type="InterPro" id="IPR012340">
    <property type="entry name" value="NA-bd_OB-fold"/>
</dbReference>
<evidence type="ECO:0000256" key="12">
    <source>
        <dbReference type="RuleBase" id="RU364130"/>
    </source>
</evidence>
<dbReference type="InterPro" id="IPR004591">
    <property type="entry name" value="Rfa1"/>
</dbReference>
<dbReference type="PANTHER" id="PTHR23273">
    <property type="entry name" value="REPLICATION FACTOR A 1, RFA1"/>
    <property type="match status" value="1"/>
</dbReference>
<keyword evidence="8 12" id="KW-0238">DNA-binding</keyword>
<dbReference type="Gene3D" id="2.40.50.140">
    <property type="entry name" value="Nucleic acid-binding proteins"/>
    <property type="match status" value="4"/>
</dbReference>
<evidence type="ECO:0000256" key="3">
    <source>
        <dbReference type="ARBA" id="ARBA00022705"/>
    </source>
</evidence>
<dbReference type="Pfam" id="PF04057">
    <property type="entry name" value="Rep-A_N"/>
    <property type="match status" value="1"/>
</dbReference>
<dbReference type="CDD" id="cd04477">
    <property type="entry name" value="RPA1N"/>
    <property type="match status" value="1"/>
</dbReference>
<dbReference type="InterPro" id="IPR007199">
    <property type="entry name" value="Rep_factor-A_N"/>
</dbReference>
<evidence type="ECO:0000256" key="6">
    <source>
        <dbReference type="ARBA" id="ARBA00022771"/>
    </source>
</evidence>
<feature type="compositionally biased region" description="Polar residues" evidence="13">
    <location>
        <begin position="729"/>
        <end position="749"/>
    </location>
</feature>
<feature type="domain" description="Replication factor-A protein 1 N-terminal" evidence="15">
    <location>
        <begin position="5"/>
        <end position="108"/>
    </location>
</feature>
<dbReference type="GO" id="GO:0006289">
    <property type="term" value="P:nucleotide-excision repair"/>
    <property type="evidence" value="ECO:0007669"/>
    <property type="project" value="TreeGrafter"/>
</dbReference>
<evidence type="ECO:0000259" key="16">
    <source>
        <dbReference type="Pfam" id="PF08646"/>
    </source>
</evidence>
<evidence type="ECO:0000256" key="10">
    <source>
        <dbReference type="ARBA" id="ARBA00023204"/>
    </source>
</evidence>
<dbReference type="InterPro" id="IPR004365">
    <property type="entry name" value="NA-bd_OB_tRNA"/>
</dbReference>
<keyword evidence="11 12" id="KW-0539">Nucleus</keyword>
<comment type="subcellular location">
    <subcellularLocation>
        <location evidence="1 12">Nucleus</location>
    </subcellularLocation>
</comment>
<name>A0A1J3JJW9_NOCCA</name>
<accession>A0A1J3JJW9</accession>
<dbReference type="InterPro" id="IPR013955">
    <property type="entry name" value="Rep_factor-A_C"/>
</dbReference>
<evidence type="ECO:0000313" key="18">
    <source>
        <dbReference type="EMBL" id="JAU92750.1"/>
    </source>
</evidence>
<keyword evidence="9" id="KW-0233">DNA recombination</keyword>
<dbReference type="GO" id="GO:0006260">
    <property type="term" value="P:DNA replication"/>
    <property type="evidence" value="ECO:0007669"/>
    <property type="project" value="UniProtKB-KW"/>
</dbReference>
<dbReference type="CDD" id="cd04474">
    <property type="entry name" value="RPA1_DBD_A"/>
    <property type="match status" value="1"/>
</dbReference>
<dbReference type="GO" id="GO:0005662">
    <property type="term" value="C:DNA replication factor A complex"/>
    <property type="evidence" value="ECO:0007669"/>
    <property type="project" value="TreeGrafter"/>
</dbReference>
<keyword evidence="3 12" id="KW-0235">DNA replication</keyword>
<feature type="domain" description="Replication protein A OB" evidence="17">
    <location>
        <begin position="372"/>
        <end position="476"/>
    </location>
</feature>
<dbReference type="Pfam" id="PF08646">
    <property type="entry name" value="Rep_fac-A_C"/>
    <property type="match status" value="1"/>
</dbReference>
<dbReference type="NCBIfam" id="TIGR00617">
    <property type="entry name" value="rpa1"/>
    <property type="match status" value="1"/>
</dbReference>
<dbReference type="FunFam" id="2.40.50.140:FF:000064">
    <property type="entry name" value="Replication protein A subunit"/>
    <property type="match status" value="1"/>
</dbReference>
<feature type="region of interest" description="Disordered" evidence="13">
    <location>
        <begin position="184"/>
        <end position="228"/>
    </location>
</feature>
<dbReference type="SUPFAM" id="SSF50249">
    <property type="entry name" value="Nucleic acid-binding proteins"/>
    <property type="match status" value="4"/>
</dbReference>
<keyword evidence="7 12" id="KW-0862">Zinc</keyword>
<evidence type="ECO:0000259" key="14">
    <source>
        <dbReference type="Pfam" id="PF01336"/>
    </source>
</evidence>
<protein>
    <recommendedName>
        <fullName evidence="12">Replication protein A subunit</fullName>
    </recommendedName>
</protein>
<sequence length="763" mass="84892">MEAQLTAGAIEMIRNEEVKSEKDMVLILQVTQLRAYSSTLQQGPAKERYRMLLSDGTETQLGMLATTQNQLVNKEILRPGSIVRLNSFICNKIEERRVVIVMELDVIKTHSDTIGNPVQRGGKPNDQRAVDSNTSGIQQQDKSQSSGSRQINNTETVTSHAHVGQERQVFDHAATLPQVGQERQVFGNGSTFPGSAAPSTRAYTNPPAGHARDPPATYSRQAAYQPQQRAPSMYANRGPVARNVAPPSTVPINALNPYNVRWTIKARVTSKGELRRYNNQRGDGKVFNFDLLDAEGGEIRVTCFNAVADQFFDQIVVGNLYLVSKGSLRPAQKNFNHLNNDYEIMLDNASTIQQCYEEDAAIPRQQFSFRSIGDIESLQSNSIIDVIGIVSSISPTATIMKKNGTETQKRALQMKDMSGRSVEVTMWGSFCNAEGQRLQDLCDSGGFPVLAVKAGKISEFNGKAVSTIGSSQLFIDPDFVEAQKLKDWFEREGKSVPSISISREFSGTGRVDVRKAISQIKDEKLGTSEKPDWITVSATIIYMKFDNFCYTACPIMNGDRPCSKKVTDNGDGRWRCEKCDQCVDECDYRYILQLQLQDHTGETWVTAFQEAGEEIMGMPAKELYFVKHEDKDEEKFEDIIRRVAFTKYIFKLKIKEETYSDEQRVKSTVVRVDKLSYASDTRSVLGAMDKLRTENASSLPVKQEGSHYNADAGIGSSSSFERREPGLPANQSGQYGNQFSNGSYRDTSGSYGGGLPRQHVGSY</sequence>
<keyword evidence="5" id="KW-0227">DNA damage</keyword>
<evidence type="ECO:0000256" key="8">
    <source>
        <dbReference type="ARBA" id="ARBA00023125"/>
    </source>
</evidence>
<dbReference type="CDD" id="cd04476">
    <property type="entry name" value="RPA1_DBD_C"/>
    <property type="match status" value="1"/>
</dbReference>
<feature type="compositionally biased region" description="Polar residues" evidence="13">
    <location>
        <begin position="187"/>
        <end position="203"/>
    </location>
</feature>
<dbReference type="GO" id="GO:0043047">
    <property type="term" value="F:single-stranded telomeric DNA binding"/>
    <property type="evidence" value="ECO:0007669"/>
    <property type="project" value="TreeGrafter"/>
</dbReference>
<keyword evidence="4 12" id="KW-0479">Metal-binding</keyword>
<evidence type="ECO:0000256" key="13">
    <source>
        <dbReference type="SAM" id="MobiDB-lite"/>
    </source>
</evidence>
<feature type="region of interest" description="Disordered" evidence="13">
    <location>
        <begin position="696"/>
        <end position="763"/>
    </location>
</feature>
<dbReference type="FunFam" id="2.40.50.140:FF:000090">
    <property type="entry name" value="Replication protein A subunit"/>
    <property type="match status" value="1"/>
</dbReference>
<dbReference type="GO" id="GO:0007004">
    <property type="term" value="P:telomere maintenance via telomerase"/>
    <property type="evidence" value="ECO:0007669"/>
    <property type="project" value="TreeGrafter"/>
</dbReference>
<evidence type="ECO:0000256" key="5">
    <source>
        <dbReference type="ARBA" id="ARBA00022763"/>
    </source>
</evidence>
<evidence type="ECO:0000256" key="1">
    <source>
        <dbReference type="ARBA" id="ARBA00004123"/>
    </source>
</evidence>
<dbReference type="GO" id="GO:0007140">
    <property type="term" value="P:male meiotic nuclear division"/>
    <property type="evidence" value="ECO:0007669"/>
    <property type="project" value="UniProtKB-ARBA"/>
</dbReference>
<evidence type="ECO:0000256" key="11">
    <source>
        <dbReference type="ARBA" id="ARBA00023242"/>
    </source>
</evidence>
<dbReference type="EMBL" id="GEVM01013188">
    <property type="protein sequence ID" value="JAU92750.1"/>
    <property type="molecule type" value="Transcribed_RNA"/>
</dbReference>
<gene>
    <name evidence="18" type="ORF">MP_TR16810_c0_g1_i1_g.47737</name>
</gene>
<evidence type="ECO:0000256" key="2">
    <source>
        <dbReference type="ARBA" id="ARBA00005690"/>
    </source>
</evidence>
<dbReference type="InterPro" id="IPR047192">
    <property type="entry name" value="Euk_RPA1_DBD_C"/>
</dbReference>